<dbReference type="HOGENOM" id="CLU_2513924_0_0_1"/>
<accession>D8PSL9</accession>
<evidence type="ECO:0000313" key="2">
    <source>
        <dbReference type="EMBL" id="EFJ00358.1"/>
    </source>
</evidence>
<evidence type="ECO:0000256" key="1">
    <source>
        <dbReference type="SAM" id="MobiDB-lite"/>
    </source>
</evidence>
<dbReference type="RefSeq" id="XP_003035260.1">
    <property type="nucleotide sequence ID" value="XM_003035214.1"/>
</dbReference>
<dbReference type="OrthoDB" id="10347760at2759"/>
<feature type="non-terminal residue" evidence="2">
    <location>
        <position position="85"/>
    </location>
</feature>
<protein>
    <submittedName>
        <fullName evidence="2">Uncharacterized protein</fullName>
    </submittedName>
</protein>
<gene>
    <name evidence="2" type="ORF">SCHCODRAFT_105796</name>
</gene>
<sequence>MPAAQVHAVSSTLRIAGQSHGLEALASVSDPFSPTAARVLERVTYSIEAKAACRRPFAPDPRRADAPGRSFDKSRSDKETLAAHL</sequence>
<reference evidence="2 3" key="1">
    <citation type="journal article" date="2010" name="Nat. Biotechnol.">
        <title>Genome sequence of the model mushroom Schizophyllum commune.</title>
        <authorList>
            <person name="Ohm R.A."/>
            <person name="de Jong J.F."/>
            <person name="Lugones L.G."/>
            <person name="Aerts A."/>
            <person name="Kothe E."/>
            <person name="Stajich J.E."/>
            <person name="de Vries R.P."/>
            <person name="Record E."/>
            <person name="Levasseur A."/>
            <person name="Baker S.E."/>
            <person name="Bartholomew K.A."/>
            <person name="Coutinho P.M."/>
            <person name="Erdmann S."/>
            <person name="Fowler T.J."/>
            <person name="Gathman A.C."/>
            <person name="Lombard V."/>
            <person name="Henrissat B."/>
            <person name="Knabe N."/>
            <person name="Kuees U."/>
            <person name="Lilly W.W."/>
            <person name="Lindquist E."/>
            <person name="Lucas S."/>
            <person name="Magnuson J.K."/>
            <person name="Piumi F."/>
            <person name="Raudaskoski M."/>
            <person name="Salamov A."/>
            <person name="Schmutz J."/>
            <person name="Schwarze F.W.M.R."/>
            <person name="vanKuyk P.A."/>
            <person name="Horton J.S."/>
            <person name="Grigoriev I.V."/>
            <person name="Woesten H.A.B."/>
        </authorList>
    </citation>
    <scope>NUCLEOTIDE SEQUENCE [LARGE SCALE GENOMIC DNA]</scope>
    <source>
        <strain evidence="3">H4-8 / FGSC 9210</strain>
    </source>
</reference>
<dbReference type="VEuPathDB" id="FungiDB:SCHCODRAFT_01084314"/>
<proteinExistence type="predicted"/>
<dbReference type="GeneID" id="9594445"/>
<evidence type="ECO:0000313" key="3">
    <source>
        <dbReference type="Proteomes" id="UP000007431"/>
    </source>
</evidence>
<feature type="compositionally biased region" description="Basic and acidic residues" evidence="1">
    <location>
        <begin position="60"/>
        <end position="85"/>
    </location>
</feature>
<dbReference type="AlphaFoldDB" id="D8PSL9"/>
<feature type="region of interest" description="Disordered" evidence="1">
    <location>
        <begin position="56"/>
        <end position="85"/>
    </location>
</feature>
<dbReference type="EMBL" id="GL377303">
    <property type="protein sequence ID" value="EFJ00358.1"/>
    <property type="molecule type" value="Genomic_DNA"/>
</dbReference>
<keyword evidence="3" id="KW-1185">Reference proteome</keyword>
<name>D8PSL9_SCHCM</name>
<dbReference type="InParanoid" id="D8PSL9"/>
<organism evidence="3">
    <name type="scientific">Schizophyllum commune (strain H4-8 / FGSC 9210)</name>
    <name type="common">Split gill fungus</name>
    <dbReference type="NCBI Taxonomy" id="578458"/>
    <lineage>
        <taxon>Eukaryota</taxon>
        <taxon>Fungi</taxon>
        <taxon>Dikarya</taxon>
        <taxon>Basidiomycota</taxon>
        <taxon>Agaricomycotina</taxon>
        <taxon>Agaricomycetes</taxon>
        <taxon>Agaricomycetidae</taxon>
        <taxon>Agaricales</taxon>
        <taxon>Schizophyllaceae</taxon>
        <taxon>Schizophyllum</taxon>
    </lineage>
</organism>
<dbReference type="Proteomes" id="UP000007431">
    <property type="component" value="Unassembled WGS sequence"/>
</dbReference>
<dbReference type="KEGG" id="scm:SCHCO_01084314"/>